<dbReference type="CDD" id="cd06267">
    <property type="entry name" value="PBP1_LacI_sugar_binding-like"/>
    <property type="match status" value="1"/>
</dbReference>
<protein>
    <recommendedName>
        <fullName evidence="4">HTH lacI-type domain-containing protein</fullName>
    </recommendedName>
</protein>
<evidence type="ECO:0000256" key="1">
    <source>
        <dbReference type="ARBA" id="ARBA00023015"/>
    </source>
</evidence>
<dbReference type="InterPro" id="IPR010982">
    <property type="entry name" value="Lambda_DNA-bd_dom_sf"/>
</dbReference>
<dbReference type="STRING" id="883081.HMPREF9698_00893"/>
<dbReference type="AlphaFoldDB" id="K9EA71"/>
<dbReference type="SUPFAM" id="SSF53822">
    <property type="entry name" value="Periplasmic binding protein-like I"/>
    <property type="match status" value="1"/>
</dbReference>
<evidence type="ECO:0000313" key="5">
    <source>
        <dbReference type="EMBL" id="EKU93598.1"/>
    </source>
</evidence>
<dbReference type="InterPro" id="IPR000843">
    <property type="entry name" value="HTH_LacI"/>
</dbReference>
<reference evidence="5 6" key="1">
    <citation type="submission" date="2012-09" db="EMBL/GenBank/DDBJ databases">
        <title>The Genome Sequence of Alloiococcus otitis ATCC 51267.</title>
        <authorList>
            <consortium name="The Broad Institute Genome Sequencing Platform"/>
            <person name="Earl A."/>
            <person name="Ward D."/>
            <person name="Feldgarden M."/>
            <person name="Gevers D."/>
            <person name="Huys G."/>
            <person name="Walker B."/>
            <person name="Young S.K."/>
            <person name="Zeng Q."/>
            <person name="Gargeya S."/>
            <person name="Fitzgerald M."/>
            <person name="Haas B."/>
            <person name="Abouelleil A."/>
            <person name="Alvarado L."/>
            <person name="Arachchi H.M."/>
            <person name="Berlin A.M."/>
            <person name="Chapman S.B."/>
            <person name="Goldberg J."/>
            <person name="Griggs A."/>
            <person name="Gujja S."/>
            <person name="Hansen M."/>
            <person name="Howarth C."/>
            <person name="Imamovic A."/>
            <person name="Larimer J."/>
            <person name="McCowen C."/>
            <person name="Montmayeur A."/>
            <person name="Murphy C."/>
            <person name="Neiman D."/>
            <person name="Pearson M."/>
            <person name="Priest M."/>
            <person name="Roberts A."/>
            <person name="Saif S."/>
            <person name="Shea T."/>
            <person name="Sisk P."/>
            <person name="Sykes S."/>
            <person name="Wortman J."/>
            <person name="Nusbaum C."/>
            <person name="Birren B."/>
        </authorList>
    </citation>
    <scope>NUCLEOTIDE SEQUENCE [LARGE SCALE GENOMIC DNA]</scope>
    <source>
        <strain evidence="5 6">ATCC 51267</strain>
    </source>
</reference>
<dbReference type="GO" id="GO:0000976">
    <property type="term" value="F:transcription cis-regulatory region binding"/>
    <property type="evidence" value="ECO:0007669"/>
    <property type="project" value="TreeGrafter"/>
</dbReference>
<comment type="caution">
    <text evidence="5">The sequence shown here is derived from an EMBL/GenBank/DDBJ whole genome shotgun (WGS) entry which is preliminary data.</text>
</comment>
<evidence type="ECO:0000259" key="4">
    <source>
        <dbReference type="PROSITE" id="PS50932"/>
    </source>
</evidence>
<dbReference type="PANTHER" id="PTHR30146">
    <property type="entry name" value="LACI-RELATED TRANSCRIPTIONAL REPRESSOR"/>
    <property type="match status" value="1"/>
</dbReference>
<feature type="domain" description="HTH lacI-type" evidence="4">
    <location>
        <begin position="3"/>
        <end position="57"/>
    </location>
</feature>
<dbReference type="PRINTS" id="PR00036">
    <property type="entry name" value="HTHLACI"/>
</dbReference>
<dbReference type="PATRIC" id="fig|883081.3.peg.890"/>
<dbReference type="PROSITE" id="PS50932">
    <property type="entry name" value="HTH_LACI_2"/>
    <property type="match status" value="1"/>
</dbReference>
<dbReference type="Proteomes" id="UP000009875">
    <property type="component" value="Unassembled WGS sequence"/>
</dbReference>
<dbReference type="Pfam" id="PF13377">
    <property type="entry name" value="Peripla_BP_3"/>
    <property type="match status" value="1"/>
</dbReference>
<dbReference type="InterPro" id="IPR028082">
    <property type="entry name" value="Peripla_BP_I"/>
</dbReference>
<evidence type="ECO:0000313" key="6">
    <source>
        <dbReference type="Proteomes" id="UP000009875"/>
    </source>
</evidence>
<keyword evidence="6" id="KW-1185">Reference proteome</keyword>
<keyword evidence="1" id="KW-0805">Transcription regulation</keyword>
<accession>K9EA71</accession>
<dbReference type="GO" id="GO:0003700">
    <property type="term" value="F:DNA-binding transcription factor activity"/>
    <property type="evidence" value="ECO:0007669"/>
    <property type="project" value="TreeGrafter"/>
</dbReference>
<proteinExistence type="predicted"/>
<dbReference type="eggNOG" id="COG1609">
    <property type="taxonomic scope" value="Bacteria"/>
</dbReference>
<evidence type="ECO:0000256" key="3">
    <source>
        <dbReference type="ARBA" id="ARBA00023163"/>
    </source>
</evidence>
<gene>
    <name evidence="5" type="ORF">HMPREF9698_00893</name>
</gene>
<dbReference type="CDD" id="cd01392">
    <property type="entry name" value="HTH_LacI"/>
    <property type="match status" value="1"/>
</dbReference>
<dbReference type="InterPro" id="IPR046335">
    <property type="entry name" value="LacI/GalR-like_sensor"/>
</dbReference>
<dbReference type="SUPFAM" id="SSF47413">
    <property type="entry name" value="lambda repressor-like DNA-binding domains"/>
    <property type="match status" value="1"/>
</dbReference>
<dbReference type="SMART" id="SM00354">
    <property type="entry name" value="HTH_LACI"/>
    <property type="match status" value="1"/>
</dbReference>
<organism evidence="5 6">
    <name type="scientific">Alloiococcus otitis ATCC 51267</name>
    <dbReference type="NCBI Taxonomy" id="883081"/>
    <lineage>
        <taxon>Bacteria</taxon>
        <taxon>Bacillati</taxon>
        <taxon>Bacillota</taxon>
        <taxon>Bacilli</taxon>
        <taxon>Lactobacillales</taxon>
        <taxon>Carnobacteriaceae</taxon>
        <taxon>Alloiococcus</taxon>
    </lineage>
</organism>
<dbReference type="Gene3D" id="1.10.260.40">
    <property type="entry name" value="lambda repressor-like DNA-binding domains"/>
    <property type="match status" value="1"/>
</dbReference>
<dbReference type="HOGENOM" id="CLU_037628_6_2_9"/>
<dbReference type="PROSITE" id="PS00356">
    <property type="entry name" value="HTH_LACI_1"/>
    <property type="match status" value="1"/>
</dbReference>
<keyword evidence="2" id="KW-0238">DNA-binding</keyword>
<sequence length="316" mass="35529">MVATLADVAKLANVSKMTVSRVLNHPDQVSDELKSLVYQAMADLNYQPNRLARALVNQQNQMIKLMILEDTESVEPYYMALLTGIAMELDRHSYGLQILTRDSKNLGNSDGYIICGMREADFPEIDRLDKPVVLFGENKHGYDYVDSNNKEGIAQVTNYCQQVGYQNLVYIDMAIDEPFSRSRREGYQAVMTQLKKQPRILTFTNDSDAIFEYLMDQASYFQPGTAFICASDRLALGVVRALQIRGEIIPSDYGVTGHDGVFLDQITYPKLTTMKQDIKEMGAACANLLMGKIKQDKPGQHKLLFPTKLRLGGTTK</sequence>
<keyword evidence="3" id="KW-0804">Transcription</keyword>
<dbReference type="Gene3D" id="3.40.50.2300">
    <property type="match status" value="2"/>
</dbReference>
<dbReference type="EMBL" id="AGXA01000018">
    <property type="protein sequence ID" value="EKU93598.1"/>
    <property type="molecule type" value="Genomic_DNA"/>
</dbReference>
<dbReference type="PANTHER" id="PTHR30146:SF154">
    <property type="entry name" value="TRANSCRIPTION REGULATOR, MEMBER OF GALR FAMILY"/>
    <property type="match status" value="1"/>
</dbReference>
<name>K9EA71_9LACT</name>
<evidence type="ECO:0000256" key="2">
    <source>
        <dbReference type="ARBA" id="ARBA00023125"/>
    </source>
</evidence>
<dbReference type="Pfam" id="PF00356">
    <property type="entry name" value="LacI"/>
    <property type="match status" value="1"/>
</dbReference>